<proteinExistence type="inferred from homology"/>
<evidence type="ECO:0000259" key="4">
    <source>
        <dbReference type="PROSITE" id="PS51471"/>
    </source>
</evidence>
<evidence type="ECO:0000313" key="5">
    <source>
        <dbReference type="EMBL" id="KAK4187439.1"/>
    </source>
</evidence>
<dbReference type="Pfam" id="PF03171">
    <property type="entry name" value="2OG-FeII_Oxy"/>
    <property type="match status" value="1"/>
</dbReference>
<dbReference type="PANTHER" id="PTHR47990">
    <property type="entry name" value="2-OXOGLUTARATE (2OG) AND FE(II)-DEPENDENT OXYGENASE SUPERFAMILY PROTEIN-RELATED"/>
    <property type="match status" value="1"/>
</dbReference>
<feature type="domain" description="Fe2OG dioxygenase" evidence="4">
    <location>
        <begin position="192"/>
        <end position="305"/>
    </location>
</feature>
<accession>A0AAN6WST2</accession>
<evidence type="ECO:0000256" key="3">
    <source>
        <dbReference type="SAM" id="MobiDB-lite"/>
    </source>
</evidence>
<dbReference type="GO" id="GO:0016491">
    <property type="term" value="F:oxidoreductase activity"/>
    <property type="evidence" value="ECO:0007669"/>
    <property type="project" value="UniProtKB-KW"/>
</dbReference>
<evidence type="ECO:0000256" key="2">
    <source>
        <dbReference type="RuleBase" id="RU003682"/>
    </source>
</evidence>
<dbReference type="InterPro" id="IPR026992">
    <property type="entry name" value="DIOX_N"/>
</dbReference>
<comment type="similarity">
    <text evidence="1 2">Belongs to the iron/ascorbate-dependent oxidoreductase family.</text>
</comment>
<reference evidence="5" key="2">
    <citation type="submission" date="2023-05" db="EMBL/GenBank/DDBJ databases">
        <authorList>
            <consortium name="Lawrence Berkeley National Laboratory"/>
            <person name="Steindorff A."/>
            <person name="Hensen N."/>
            <person name="Bonometti L."/>
            <person name="Westerberg I."/>
            <person name="Brannstrom I.O."/>
            <person name="Guillou S."/>
            <person name="Cros-Aarteil S."/>
            <person name="Calhoun S."/>
            <person name="Haridas S."/>
            <person name="Kuo A."/>
            <person name="Mondo S."/>
            <person name="Pangilinan J."/>
            <person name="Riley R."/>
            <person name="Labutti K."/>
            <person name="Andreopoulos B."/>
            <person name="Lipzen A."/>
            <person name="Chen C."/>
            <person name="Yanf M."/>
            <person name="Daum C."/>
            <person name="Ng V."/>
            <person name="Clum A."/>
            <person name="Ohm R."/>
            <person name="Martin F."/>
            <person name="Silar P."/>
            <person name="Natvig D."/>
            <person name="Lalanne C."/>
            <person name="Gautier V."/>
            <person name="Ament-Velasquez S.L."/>
            <person name="Kruys A."/>
            <person name="Hutchinson M.I."/>
            <person name="Powell A.J."/>
            <person name="Barry K."/>
            <person name="Miller A.N."/>
            <person name="Grigoriev I.V."/>
            <person name="Debuchy R."/>
            <person name="Gladieux P."/>
            <person name="Thoren M.H."/>
            <person name="Johannesson H."/>
        </authorList>
    </citation>
    <scope>NUCLEOTIDE SEQUENCE</scope>
    <source>
        <strain evidence="5">PSN309</strain>
    </source>
</reference>
<keyword evidence="2" id="KW-0479">Metal-binding</keyword>
<feature type="region of interest" description="Disordered" evidence="3">
    <location>
        <begin position="88"/>
        <end position="116"/>
    </location>
</feature>
<dbReference type="PRINTS" id="PR00682">
    <property type="entry name" value="IPNSYNTHASE"/>
</dbReference>
<dbReference type="GO" id="GO:0046872">
    <property type="term" value="F:metal ion binding"/>
    <property type="evidence" value="ECO:0007669"/>
    <property type="project" value="UniProtKB-KW"/>
</dbReference>
<dbReference type="InterPro" id="IPR050231">
    <property type="entry name" value="Iron_ascorbate_oxido_reductase"/>
</dbReference>
<keyword evidence="2" id="KW-0408">Iron</keyword>
<organism evidence="5 6">
    <name type="scientific">Podospora australis</name>
    <dbReference type="NCBI Taxonomy" id="1536484"/>
    <lineage>
        <taxon>Eukaryota</taxon>
        <taxon>Fungi</taxon>
        <taxon>Dikarya</taxon>
        <taxon>Ascomycota</taxon>
        <taxon>Pezizomycotina</taxon>
        <taxon>Sordariomycetes</taxon>
        <taxon>Sordariomycetidae</taxon>
        <taxon>Sordariales</taxon>
        <taxon>Podosporaceae</taxon>
        <taxon>Podospora</taxon>
    </lineage>
</organism>
<keyword evidence="6" id="KW-1185">Reference proteome</keyword>
<comment type="caution">
    <text evidence="5">The sequence shown here is derived from an EMBL/GenBank/DDBJ whole genome shotgun (WGS) entry which is preliminary data.</text>
</comment>
<sequence>MAAAIQTVDLSAHTLQHTSFSSSSSSSSSTSPVLAQKQEAGEALVKALHEKGFVRISGHGFSFAEIQEAFDWSKALFDLPLAEKLKAPHPKGSLPHRGYSSLGQEKLPDRNRERGSQRIMDYKESYEIGSEEDDCQHNIWLPEEVLPGFRGYTSGLYERFADFAKIVLEAVALGLGLDGEEREELMKLGSRPHCQLRLLHYPTIDKDSVGREVGGRLPAHTDWGSFTMLFQDQHGGLELLDPSSGEYVRAEPEEGTILLNVADMFRRLTNGYFNSALHRVSIPNRDSVHQAGIPSRYSIPFFVGPAPSHTVTSLPRLITAECPARYDPVRFEDYGALVGKSHYRSEDP</sequence>
<keyword evidence="2" id="KW-0560">Oxidoreductase</keyword>
<gene>
    <name evidence="5" type="ORF">QBC35DRAFT_498799</name>
</gene>
<dbReference type="InterPro" id="IPR005123">
    <property type="entry name" value="Oxoglu/Fe-dep_dioxygenase_dom"/>
</dbReference>
<reference evidence="5" key="1">
    <citation type="journal article" date="2023" name="Mol. Phylogenet. Evol.">
        <title>Genome-scale phylogeny and comparative genomics of the fungal order Sordariales.</title>
        <authorList>
            <person name="Hensen N."/>
            <person name="Bonometti L."/>
            <person name="Westerberg I."/>
            <person name="Brannstrom I.O."/>
            <person name="Guillou S."/>
            <person name="Cros-Aarteil S."/>
            <person name="Calhoun S."/>
            <person name="Haridas S."/>
            <person name="Kuo A."/>
            <person name="Mondo S."/>
            <person name="Pangilinan J."/>
            <person name="Riley R."/>
            <person name="LaButti K."/>
            <person name="Andreopoulos B."/>
            <person name="Lipzen A."/>
            <person name="Chen C."/>
            <person name="Yan M."/>
            <person name="Daum C."/>
            <person name="Ng V."/>
            <person name="Clum A."/>
            <person name="Steindorff A."/>
            <person name="Ohm R.A."/>
            <person name="Martin F."/>
            <person name="Silar P."/>
            <person name="Natvig D.O."/>
            <person name="Lalanne C."/>
            <person name="Gautier V."/>
            <person name="Ament-Velasquez S.L."/>
            <person name="Kruys A."/>
            <person name="Hutchinson M.I."/>
            <person name="Powell A.J."/>
            <person name="Barry K."/>
            <person name="Miller A.N."/>
            <person name="Grigoriev I.V."/>
            <person name="Debuchy R."/>
            <person name="Gladieux P."/>
            <person name="Hiltunen Thoren M."/>
            <person name="Johannesson H."/>
        </authorList>
    </citation>
    <scope>NUCLEOTIDE SEQUENCE</scope>
    <source>
        <strain evidence="5">PSN309</strain>
    </source>
</reference>
<dbReference type="GO" id="GO:0044283">
    <property type="term" value="P:small molecule biosynthetic process"/>
    <property type="evidence" value="ECO:0007669"/>
    <property type="project" value="UniProtKB-ARBA"/>
</dbReference>
<evidence type="ECO:0000313" key="6">
    <source>
        <dbReference type="Proteomes" id="UP001302126"/>
    </source>
</evidence>
<dbReference type="Gene3D" id="2.60.120.330">
    <property type="entry name" value="B-lactam Antibiotic, Isopenicillin N Synthase, Chain"/>
    <property type="match status" value="1"/>
</dbReference>
<protein>
    <submittedName>
        <fullName evidence="5">Clavaminate synthase-like protein</fullName>
    </submittedName>
</protein>
<dbReference type="SUPFAM" id="SSF51197">
    <property type="entry name" value="Clavaminate synthase-like"/>
    <property type="match status" value="1"/>
</dbReference>
<dbReference type="InterPro" id="IPR027443">
    <property type="entry name" value="IPNS-like_sf"/>
</dbReference>
<dbReference type="Proteomes" id="UP001302126">
    <property type="component" value="Unassembled WGS sequence"/>
</dbReference>
<dbReference type="AlphaFoldDB" id="A0AAN6WST2"/>
<dbReference type="InterPro" id="IPR044861">
    <property type="entry name" value="IPNS-like_FE2OG_OXY"/>
</dbReference>
<dbReference type="EMBL" id="MU864403">
    <property type="protein sequence ID" value="KAK4187439.1"/>
    <property type="molecule type" value="Genomic_DNA"/>
</dbReference>
<name>A0AAN6WST2_9PEZI</name>
<feature type="compositionally biased region" description="Basic and acidic residues" evidence="3">
    <location>
        <begin position="106"/>
        <end position="116"/>
    </location>
</feature>
<evidence type="ECO:0000256" key="1">
    <source>
        <dbReference type="ARBA" id="ARBA00008056"/>
    </source>
</evidence>
<dbReference type="PROSITE" id="PS51471">
    <property type="entry name" value="FE2OG_OXY"/>
    <property type="match status" value="1"/>
</dbReference>
<dbReference type="Pfam" id="PF14226">
    <property type="entry name" value="DIOX_N"/>
    <property type="match status" value="1"/>
</dbReference>